<accession>A0A1H9V5T5</accession>
<feature type="transmembrane region" description="Helical" evidence="1">
    <location>
        <begin position="20"/>
        <end position="47"/>
    </location>
</feature>
<dbReference type="RefSeq" id="WP_092780177.1">
    <property type="nucleotide sequence ID" value="NZ_FOGI01000008.1"/>
</dbReference>
<proteinExistence type="predicted"/>
<sequence>MTEEDTTAKRGRTRWGRTALVGVPALGAIAAITAAMAQGLLAASFAVSGVPITLTSQSVAGDGFAGTVYNAGNQGVAYAGFSSAQLSGLCAGAIPTVPIVGQVTFKITAGDTDPATKELQASNLLLDAKNLSGNGVFTGLDLGVAGNALSKGPAEVRKGAGDFGLQADTATIGNLRADALSAQIAGSFKLDNLSLSIVPGAAGC</sequence>
<keyword evidence="3" id="KW-1185">Reference proteome</keyword>
<dbReference type="STRING" id="155974.SAMN04487818_10856"/>
<evidence type="ECO:0008006" key="4">
    <source>
        <dbReference type="Google" id="ProtNLM"/>
    </source>
</evidence>
<dbReference type="EMBL" id="FOGI01000008">
    <property type="protein sequence ID" value="SES16633.1"/>
    <property type="molecule type" value="Genomic_DNA"/>
</dbReference>
<organism evidence="2 3">
    <name type="scientific">Actinokineospora terrae</name>
    <dbReference type="NCBI Taxonomy" id="155974"/>
    <lineage>
        <taxon>Bacteria</taxon>
        <taxon>Bacillati</taxon>
        <taxon>Actinomycetota</taxon>
        <taxon>Actinomycetes</taxon>
        <taxon>Pseudonocardiales</taxon>
        <taxon>Pseudonocardiaceae</taxon>
        <taxon>Actinokineospora</taxon>
    </lineage>
</organism>
<gene>
    <name evidence="2" type="ORF">SAMN04487818_10856</name>
</gene>
<evidence type="ECO:0000313" key="2">
    <source>
        <dbReference type="EMBL" id="SES16633.1"/>
    </source>
</evidence>
<dbReference type="Pfam" id="PF19741">
    <property type="entry name" value="DUF6230"/>
    <property type="match status" value="1"/>
</dbReference>
<dbReference type="InterPro" id="IPR046198">
    <property type="entry name" value="DUF6230"/>
</dbReference>
<evidence type="ECO:0000313" key="3">
    <source>
        <dbReference type="Proteomes" id="UP000199051"/>
    </source>
</evidence>
<dbReference type="AlphaFoldDB" id="A0A1H9V5T5"/>
<reference evidence="3" key="1">
    <citation type="submission" date="2016-10" db="EMBL/GenBank/DDBJ databases">
        <authorList>
            <person name="Varghese N."/>
            <person name="Submissions S."/>
        </authorList>
    </citation>
    <scope>NUCLEOTIDE SEQUENCE [LARGE SCALE GENOMIC DNA]</scope>
    <source>
        <strain evidence="3">DSM 44260</strain>
    </source>
</reference>
<keyword evidence="1" id="KW-0812">Transmembrane</keyword>
<keyword evidence="1" id="KW-0472">Membrane</keyword>
<protein>
    <recommendedName>
        <fullName evidence="4">Cholesterol esterase</fullName>
    </recommendedName>
</protein>
<keyword evidence="1" id="KW-1133">Transmembrane helix</keyword>
<name>A0A1H9V5T5_9PSEU</name>
<evidence type="ECO:0000256" key="1">
    <source>
        <dbReference type="SAM" id="Phobius"/>
    </source>
</evidence>
<dbReference type="Proteomes" id="UP000199051">
    <property type="component" value="Unassembled WGS sequence"/>
</dbReference>